<sequence length="117" mass="12471">MSRHRRPRADIADPLLRELLGAVLREERLRRGERLADVAAAAGVSVSHLSDLERGAKEPSSEVIRAVAAALGLPLATVLERGLLRLRWFGRATATRPRLGDVAGARPAGGGVRLLAA</sequence>
<dbReference type="InterPro" id="IPR010982">
    <property type="entry name" value="Lambda_DNA-bd_dom_sf"/>
</dbReference>
<evidence type="ECO:0000259" key="1">
    <source>
        <dbReference type="PROSITE" id="PS50943"/>
    </source>
</evidence>
<gene>
    <name evidence="2" type="ORF">CSPHI_10125</name>
</gene>
<dbReference type="Proteomes" id="UP000185469">
    <property type="component" value="Chromosome"/>
</dbReference>
<reference evidence="2 3" key="1">
    <citation type="submission" date="2014-08" db="EMBL/GenBank/DDBJ databases">
        <title>Complete genome sequence of Corynebacterium sphenisci CECT 5990(T) (=DSM 44792(T)), isolated from healthy wild penguins.</title>
        <authorList>
            <person name="Ruckert C."/>
            <person name="Albersmeier A."/>
            <person name="Winkler A."/>
            <person name="Kalinowski J."/>
        </authorList>
    </citation>
    <scope>NUCLEOTIDE SEQUENCE [LARGE SCALE GENOMIC DNA]</scope>
    <source>
        <strain evidence="2 3">DSM 44792</strain>
    </source>
</reference>
<name>A0A1L7CZN8_9CORY</name>
<dbReference type="SUPFAM" id="SSF47413">
    <property type="entry name" value="lambda repressor-like DNA-binding domains"/>
    <property type="match status" value="1"/>
</dbReference>
<proteinExistence type="predicted"/>
<dbReference type="SMART" id="SM00530">
    <property type="entry name" value="HTH_XRE"/>
    <property type="match status" value="1"/>
</dbReference>
<dbReference type="KEGG" id="csph:CSPHI_10125"/>
<accession>A0A1L7CZN8</accession>
<dbReference type="RefSeq" id="WP_075692906.1">
    <property type="nucleotide sequence ID" value="NZ_CP009248.1"/>
</dbReference>
<dbReference type="OrthoDB" id="3188736at2"/>
<dbReference type="EMBL" id="CP009248">
    <property type="protein sequence ID" value="APT91297.1"/>
    <property type="molecule type" value="Genomic_DNA"/>
</dbReference>
<protein>
    <recommendedName>
        <fullName evidence="1">HTH cro/C1-type domain-containing protein</fullName>
    </recommendedName>
</protein>
<keyword evidence="3" id="KW-1185">Reference proteome</keyword>
<dbReference type="STRING" id="1437874.CSPHI_10125"/>
<dbReference type="CDD" id="cd00093">
    <property type="entry name" value="HTH_XRE"/>
    <property type="match status" value="1"/>
</dbReference>
<organism evidence="2 3">
    <name type="scientific">Corynebacterium sphenisci DSM 44792</name>
    <dbReference type="NCBI Taxonomy" id="1437874"/>
    <lineage>
        <taxon>Bacteria</taxon>
        <taxon>Bacillati</taxon>
        <taxon>Actinomycetota</taxon>
        <taxon>Actinomycetes</taxon>
        <taxon>Mycobacteriales</taxon>
        <taxon>Corynebacteriaceae</taxon>
        <taxon>Corynebacterium</taxon>
    </lineage>
</organism>
<dbReference type="AlphaFoldDB" id="A0A1L7CZN8"/>
<feature type="domain" description="HTH cro/C1-type" evidence="1">
    <location>
        <begin position="24"/>
        <end position="78"/>
    </location>
</feature>
<dbReference type="Gene3D" id="1.10.260.40">
    <property type="entry name" value="lambda repressor-like DNA-binding domains"/>
    <property type="match status" value="1"/>
</dbReference>
<dbReference type="Pfam" id="PF13560">
    <property type="entry name" value="HTH_31"/>
    <property type="match status" value="1"/>
</dbReference>
<evidence type="ECO:0000313" key="3">
    <source>
        <dbReference type="Proteomes" id="UP000185469"/>
    </source>
</evidence>
<dbReference type="PROSITE" id="PS50943">
    <property type="entry name" value="HTH_CROC1"/>
    <property type="match status" value="1"/>
</dbReference>
<dbReference type="InterPro" id="IPR001387">
    <property type="entry name" value="Cro/C1-type_HTH"/>
</dbReference>
<evidence type="ECO:0000313" key="2">
    <source>
        <dbReference type="EMBL" id="APT91297.1"/>
    </source>
</evidence>
<dbReference type="GO" id="GO:0003677">
    <property type="term" value="F:DNA binding"/>
    <property type="evidence" value="ECO:0007669"/>
    <property type="project" value="InterPro"/>
</dbReference>